<proteinExistence type="predicted"/>
<dbReference type="SUPFAM" id="SSF55874">
    <property type="entry name" value="ATPase domain of HSP90 chaperone/DNA topoisomerase II/histidine kinase"/>
    <property type="match status" value="1"/>
</dbReference>
<protein>
    <submittedName>
        <fullName evidence="3">Anti-sigma regulatory factor (Ser/Thr protein kinase)</fullName>
    </submittedName>
</protein>
<evidence type="ECO:0000313" key="3">
    <source>
        <dbReference type="EMBL" id="SHN14356.1"/>
    </source>
</evidence>
<evidence type="ECO:0000259" key="2">
    <source>
        <dbReference type="Pfam" id="PF13581"/>
    </source>
</evidence>
<dbReference type="GO" id="GO:0004674">
    <property type="term" value="F:protein serine/threonine kinase activity"/>
    <property type="evidence" value="ECO:0007669"/>
    <property type="project" value="UniProtKB-KW"/>
</dbReference>
<keyword evidence="4" id="KW-1185">Reference proteome</keyword>
<dbReference type="RefSeq" id="WP_073255759.1">
    <property type="nucleotide sequence ID" value="NZ_FRCS01000003.1"/>
</dbReference>
<dbReference type="STRING" id="134849.SAMN05443668_103180"/>
<sequence>MNAESSCDKPLLAEEYPPLAGAVTEVRRTVRTMLTQWQVPGPAAEDILLVVEELLANVIDHAQTPFRITVDRRGSTVQVAVRDRSCAPPRMREVDLTALRGRGLRLVAAIAQRWGYDGEDTGKTVWAEVAV</sequence>
<dbReference type="CDD" id="cd16936">
    <property type="entry name" value="HATPase_RsbW-like"/>
    <property type="match status" value="1"/>
</dbReference>
<accession>A0A1M7PCQ2</accession>
<dbReference type="InterPro" id="IPR036890">
    <property type="entry name" value="HATPase_C_sf"/>
</dbReference>
<organism evidence="3 4">
    <name type="scientific">Cryptosporangium aurantiacum</name>
    <dbReference type="NCBI Taxonomy" id="134849"/>
    <lineage>
        <taxon>Bacteria</taxon>
        <taxon>Bacillati</taxon>
        <taxon>Actinomycetota</taxon>
        <taxon>Actinomycetes</taxon>
        <taxon>Cryptosporangiales</taxon>
        <taxon>Cryptosporangiaceae</taxon>
        <taxon>Cryptosporangium</taxon>
    </lineage>
</organism>
<dbReference type="PANTHER" id="PTHR35526:SF3">
    <property type="entry name" value="ANTI-SIGMA-F FACTOR RSBW"/>
    <property type="match status" value="1"/>
</dbReference>
<dbReference type="OrthoDB" id="3527613at2"/>
<dbReference type="AlphaFoldDB" id="A0A1M7PCQ2"/>
<feature type="domain" description="Histidine kinase/HSP90-like ATPase" evidence="2">
    <location>
        <begin position="19"/>
        <end position="127"/>
    </location>
</feature>
<evidence type="ECO:0000256" key="1">
    <source>
        <dbReference type="ARBA" id="ARBA00022527"/>
    </source>
</evidence>
<name>A0A1M7PCQ2_9ACTN</name>
<dbReference type="EMBL" id="FRCS01000003">
    <property type="protein sequence ID" value="SHN14356.1"/>
    <property type="molecule type" value="Genomic_DNA"/>
</dbReference>
<dbReference type="InterPro" id="IPR003594">
    <property type="entry name" value="HATPase_dom"/>
</dbReference>
<keyword evidence="1" id="KW-0723">Serine/threonine-protein kinase</keyword>
<dbReference type="PANTHER" id="PTHR35526">
    <property type="entry name" value="ANTI-SIGMA-F FACTOR RSBW-RELATED"/>
    <property type="match status" value="1"/>
</dbReference>
<gene>
    <name evidence="3" type="ORF">SAMN05443668_103180</name>
</gene>
<dbReference type="InterPro" id="IPR050267">
    <property type="entry name" value="Anti-sigma-factor_SerPK"/>
</dbReference>
<evidence type="ECO:0000313" key="4">
    <source>
        <dbReference type="Proteomes" id="UP000184440"/>
    </source>
</evidence>
<keyword evidence="3" id="KW-0418">Kinase</keyword>
<dbReference type="Gene3D" id="3.30.565.10">
    <property type="entry name" value="Histidine kinase-like ATPase, C-terminal domain"/>
    <property type="match status" value="1"/>
</dbReference>
<dbReference type="Pfam" id="PF13581">
    <property type="entry name" value="HATPase_c_2"/>
    <property type="match status" value="1"/>
</dbReference>
<keyword evidence="3" id="KW-0808">Transferase</keyword>
<dbReference type="Proteomes" id="UP000184440">
    <property type="component" value="Unassembled WGS sequence"/>
</dbReference>
<reference evidence="3 4" key="1">
    <citation type="submission" date="2016-11" db="EMBL/GenBank/DDBJ databases">
        <authorList>
            <person name="Jaros S."/>
            <person name="Januszkiewicz K."/>
            <person name="Wedrychowicz H."/>
        </authorList>
    </citation>
    <scope>NUCLEOTIDE SEQUENCE [LARGE SCALE GENOMIC DNA]</scope>
    <source>
        <strain evidence="3 4">DSM 46144</strain>
    </source>
</reference>